<evidence type="ECO:0000313" key="9">
    <source>
        <dbReference type="EMBL" id="MFC6149489.1"/>
    </source>
</evidence>
<evidence type="ECO:0000256" key="2">
    <source>
        <dbReference type="ARBA" id="ARBA00009347"/>
    </source>
</evidence>
<dbReference type="SUPFAM" id="SSF47203">
    <property type="entry name" value="Acyl-CoA dehydrogenase C-terminal domain-like"/>
    <property type="match status" value="1"/>
</dbReference>
<evidence type="ECO:0000313" key="10">
    <source>
        <dbReference type="Proteomes" id="UP001596097"/>
    </source>
</evidence>
<organism evidence="9 10">
    <name type="scientific">Mumia xiangluensis</name>
    <dbReference type="NCBI Taxonomy" id="1678900"/>
    <lineage>
        <taxon>Bacteria</taxon>
        <taxon>Bacillati</taxon>
        <taxon>Actinomycetota</taxon>
        <taxon>Actinomycetes</taxon>
        <taxon>Propionibacteriales</taxon>
        <taxon>Nocardioidaceae</taxon>
        <taxon>Mumia</taxon>
    </lineage>
</organism>
<evidence type="ECO:0000256" key="3">
    <source>
        <dbReference type="ARBA" id="ARBA00022630"/>
    </source>
</evidence>
<keyword evidence="5 9" id="KW-0560">Oxidoreductase</keyword>
<gene>
    <name evidence="9" type="ORF">ACFPYK_08790</name>
</gene>
<keyword evidence="4 5" id="KW-0274">FAD</keyword>
<evidence type="ECO:0000259" key="7">
    <source>
        <dbReference type="Pfam" id="PF02770"/>
    </source>
</evidence>
<dbReference type="PANTHER" id="PTHR43884:SF12">
    <property type="entry name" value="ISOVALERYL-COA DEHYDROGENASE, MITOCHONDRIAL-RELATED"/>
    <property type="match status" value="1"/>
</dbReference>
<keyword evidence="10" id="KW-1185">Reference proteome</keyword>
<dbReference type="InterPro" id="IPR009100">
    <property type="entry name" value="AcylCoA_DH/oxidase_NM_dom_sf"/>
</dbReference>
<comment type="caution">
    <text evidence="9">The sequence shown here is derived from an EMBL/GenBank/DDBJ whole genome shotgun (WGS) entry which is preliminary data.</text>
</comment>
<dbReference type="Pfam" id="PF02770">
    <property type="entry name" value="Acyl-CoA_dh_M"/>
    <property type="match status" value="1"/>
</dbReference>
<dbReference type="InterPro" id="IPR006091">
    <property type="entry name" value="Acyl-CoA_Oxase/DH_mid-dom"/>
</dbReference>
<dbReference type="GO" id="GO:0016491">
    <property type="term" value="F:oxidoreductase activity"/>
    <property type="evidence" value="ECO:0007669"/>
    <property type="project" value="UniProtKB-KW"/>
</dbReference>
<dbReference type="Proteomes" id="UP001596097">
    <property type="component" value="Unassembled WGS sequence"/>
</dbReference>
<dbReference type="Gene3D" id="1.20.140.10">
    <property type="entry name" value="Butyryl-CoA Dehydrogenase, subunit A, domain 3"/>
    <property type="match status" value="1"/>
</dbReference>
<name>A0ABW1QKV1_9ACTN</name>
<dbReference type="InterPro" id="IPR013786">
    <property type="entry name" value="AcylCoA_DH/ox_N"/>
</dbReference>
<dbReference type="EMBL" id="JBHSQL010000006">
    <property type="protein sequence ID" value="MFC6149489.1"/>
    <property type="molecule type" value="Genomic_DNA"/>
</dbReference>
<comment type="similarity">
    <text evidence="2 5">Belongs to the acyl-CoA dehydrogenase family.</text>
</comment>
<feature type="domain" description="Acyl-CoA dehydrogenase/oxidase N-terminal" evidence="8">
    <location>
        <begin position="84"/>
        <end position="193"/>
    </location>
</feature>
<dbReference type="Gene3D" id="1.10.540.10">
    <property type="entry name" value="Acyl-CoA dehydrogenase/oxidase, N-terminal domain"/>
    <property type="match status" value="1"/>
</dbReference>
<dbReference type="PROSITE" id="PS00073">
    <property type="entry name" value="ACYL_COA_DH_2"/>
    <property type="match status" value="1"/>
</dbReference>
<feature type="domain" description="Acyl-CoA oxidase/dehydrogenase middle" evidence="7">
    <location>
        <begin position="202"/>
        <end position="292"/>
    </location>
</feature>
<evidence type="ECO:0000256" key="1">
    <source>
        <dbReference type="ARBA" id="ARBA00001974"/>
    </source>
</evidence>
<dbReference type="InterPro" id="IPR046373">
    <property type="entry name" value="Acyl-CoA_Oxase/DH_mid-dom_sf"/>
</dbReference>
<dbReference type="InterPro" id="IPR009075">
    <property type="entry name" value="AcylCo_DH/oxidase_C"/>
</dbReference>
<evidence type="ECO:0000259" key="6">
    <source>
        <dbReference type="Pfam" id="PF00441"/>
    </source>
</evidence>
<accession>A0ABW1QKV1</accession>
<dbReference type="SUPFAM" id="SSF56645">
    <property type="entry name" value="Acyl-CoA dehydrogenase NM domain-like"/>
    <property type="match status" value="1"/>
</dbReference>
<dbReference type="InterPro" id="IPR037069">
    <property type="entry name" value="AcylCoA_DH/ox_N_sf"/>
</dbReference>
<evidence type="ECO:0000259" key="8">
    <source>
        <dbReference type="Pfam" id="PF02771"/>
    </source>
</evidence>
<proteinExistence type="inferred from homology"/>
<dbReference type="Pfam" id="PF02771">
    <property type="entry name" value="Acyl-CoA_dh_N"/>
    <property type="match status" value="1"/>
</dbReference>
<dbReference type="InterPro" id="IPR036250">
    <property type="entry name" value="AcylCo_DH-like_C"/>
</dbReference>
<evidence type="ECO:0000256" key="4">
    <source>
        <dbReference type="ARBA" id="ARBA00022827"/>
    </source>
</evidence>
<dbReference type="PANTHER" id="PTHR43884">
    <property type="entry name" value="ACYL-COA DEHYDROGENASE"/>
    <property type="match status" value="1"/>
</dbReference>
<feature type="domain" description="Acyl-CoA dehydrogenase/oxidase C-terminal" evidence="6">
    <location>
        <begin position="313"/>
        <end position="436"/>
    </location>
</feature>
<reference evidence="10" key="1">
    <citation type="journal article" date="2019" name="Int. J. Syst. Evol. Microbiol.">
        <title>The Global Catalogue of Microorganisms (GCM) 10K type strain sequencing project: providing services to taxonomists for standard genome sequencing and annotation.</title>
        <authorList>
            <consortium name="The Broad Institute Genomics Platform"/>
            <consortium name="The Broad Institute Genome Sequencing Center for Infectious Disease"/>
            <person name="Wu L."/>
            <person name="Ma J."/>
        </authorList>
    </citation>
    <scope>NUCLEOTIDE SEQUENCE [LARGE SCALE GENOMIC DNA]</scope>
    <source>
        <strain evidence="10">CGMCC 4.7198</strain>
    </source>
</reference>
<dbReference type="Gene3D" id="2.40.110.10">
    <property type="entry name" value="Butyryl-CoA Dehydrogenase, subunit A, domain 2"/>
    <property type="match status" value="1"/>
</dbReference>
<dbReference type="Pfam" id="PF00441">
    <property type="entry name" value="Acyl-CoA_dh_1"/>
    <property type="match status" value="1"/>
</dbReference>
<keyword evidence="3 5" id="KW-0285">Flavoprotein</keyword>
<protein>
    <submittedName>
        <fullName evidence="9">Acyl-CoA dehydrogenase family protein</fullName>
        <ecNumber evidence="9">1.-.-.-</ecNumber>
    </submittedName>
</protein>
<evidence type="ECO:0000256" key="5">
    <source>
        <dbReference type="RuleBase" id="RU362125"/>
    </source>
</evidence>
<dbReference type="EC" id="1.-.-.-" evidence="9"/>
<sequence>MTAHSARRDPMSKGLAVLNRIASMPVLDRLNLRGPSESVAYHGARVGFRTAAAVSRGFKRMPGRGTAVRPAPVSATGVFDLTPTEDQQMMVAVVSDFAADVVRPAVEKAEEVLETPTELFAQAYELGLTLTGLPEELGGLDAERSATTGALVAEALGRGDMGIAAALLAPGSVATAIALWGDSAQQATYVPAFTGSDVPTAALAVAEPHPLFDPFALRTTARKVPGGYVLDGVKSGVIRGTSAELFVVAARLDDGRPGLFVLESNTAGLAIEVDSSMGLRSAALSRLVLDGVSVAPEALLPESVDGYADSVRLARIAWSSLSLGAMRAVLDYVTPYVKERKAFGEPVAYRQSVAFTVADMAIELEGARLATLRAASRADLGKSFARESALARRLCSEYGMKAGTDGVQLLGGHGFTKEHPVERWYRDLRAVGVMEGGLLV</sequence>
<dbReference type="RefSeq" id="WP_377036024.1">
    <property type="nucleotide sequence ID" value="NZ_JBHSQL010000006.1"/>
</dbReference>
<dbReference type="InterPro" id="IPR006089">
    <property type="entry name" value="Acyl-CoA_DH_CS"/>
</dbReference>
<comment type="cofactor">
    <cofactor evidence="1 5">
        <name>FAD</name>
        <dbReference type="ChEBI" id="CHEBI:57692"/>
    </cofactor>
</comment>